<proteinExistence type="inferred from homology"/>
<dbReference type="PIRSF" id="PIRSF017082">
    <property type="entry name" value="YflP"/>
    <property type="match status" value="1"/>
</dbReference>
<keyword evidence="2" id="KW-0732">Signal</keyword>
<dbReference type="Pfam" id="PF03401">
    <property type="entry name" value="TctC"/>
    <property type="match status" value="1"/>
</dbReference>
<feature type="chain" id="PRO_5047408595" evidence="2">
    <location>
        <begin position="26"/>
        <end position="328"/>
    </location>
</feature>
<dbReference type="SUPFAM" id="SSF53850">
    <property type="entry name" value="Periplasmic binding protein-like II"/>
    <property type="match status" value="1"/>
</dbReference>
<dbReference type="Gene3D" id="3.40.190.150">
    <property type="entry name" value="Bordetella uptake gene, domain 1"/>
    <property type="match status" value="1"/>
</dbReference>
<keyword evidence="4" id="KW-1185">Reference proteome</keyword>
<dbReference type="InterPro" id="IPR042100">
    <property type="entry name" value="Bug_dom1"/>
</dbReference>
<dbReference type="CDD" id="cd07012">
    <property type="entry name" value="PBP2_Bug_TTT"/>
    <property type="match status" value="1"/>
</dbReference>
<name>A0ABS5DZV1_9BURK</name>
<dbReference type="InterPro" id="IPR005064">
    <property type="entry name" value="BUG"/>
</dbReference>
<dbReference type="PANTHER" id="PTHR42928:SF5">
    <property type="entry name" value="BLR1237 PROTEIN"/>
    <property type="match status" value="1"/>
</dbReference>
<accession>A0ABS5DZV1</accession>
<protein>
    <submittedName>
        <fullName evidence="3">Tripartite tricarboxylate transporter substrate binding protein</fullName>
    </submittedName>
</protein>
<dbReference type="Gene3D" id="3.40.190.10">
    <property type="entry name" value="Periplasmic binding protein-like II"/>
    <property type="match status" value="1"/>
</dbReference>
<evidence type="ECO:0000313" key="4">
    <source>
        <dbReference type="Proteomes" id="UP000672097"/>
    </source>
</evidence>
<evidence type="ECO:0000313" key="3">
    <source>
        <dbReference type="EMBL" id="MBQ0936690.1"/>
    </source>
</evidence>
<evidence type="ECO:0000256" key="2">
    <source>
        <dbReference type="SAM" id="SignalP"/>
    </source>
</evidence>
<comment type="similarity">
    <text evidence="1">Belongs to the UPF0065 (bug) family.</text>
</comment>
<dbReference type="Proteomes" id="UP000672097">
    <property type="component" value="Unassembled WGS sequence"/>
</dbReference>
<dbReference type="EMBL" id="JAGQDG010000005">
    <property type="protein sequence ID" value="MBQ0936690.1"/>
    <property type="molecule type" value="Genomic_DNA"/>
</dbReference>
<evidence type="ECO:0000256" key="1">
    <source>
        <dbReference type="ARBA" id="ARBA00006987"/>
    </source>
</evidence>
<organism evidence="3 4">
    <name type="scientific">Ideonella paludis</name>
    <dbReference type="NCBI Taxonomy" id="1233411"/>
    <lineage>
        <taxon>Bacteria</taxon>
        <taxon>Pseudomonadati</taxon>
        <taxon>Pseudomonadota</taxon>
        <taxon>Betaproteobacteria</taxon>
        <taxon>Burkholderiales</taxon>
        <taxon>Sphaerotilaceae</taxon>
        <taxon>Ideonella</taxon>
    </lineage>
</organism>
<reference evidence="3 4" key="1">
    <citation type="submission" date="2021-04" db="EMBL/GenBank/DDBJ databases">
        <title>The genome sequence of type strain Ideonella paludis KCTC 32238.</title>
        <authorList>
            <person name="Liu Y."/>
        </authorList>
    </citation>
    <scope>NUCLEOTIDE SEQUENCE [LARGE SCALE GENOMIC DNA]</scope>
    <source>
        <strain evidence="3 4">KCTC 32238</strain>
    </source>
</reference>
<feature type="signal peptide" evidence="2">
    <location>
        <begin position="1"/>
        <end position="25"/>
    </location>
</feature>
<comment type="caution">
    <text evidence="3">The sequence shown here is derived from an EMBL/GenBank/DDBJ whole genome shotgun (WGS) entry which is preliminary data.</text>
</comment>
<dbReference type="PANTHER" id="PTHR42928">
    <property type="entry name" value="TRICARBOXYLATE-BINDING PROTEIN"/>
    <property type="match status" value="1"/>
</dbReference>
<gene>
    <name evidence="3" type="ORF">KAK11_15260</name>
</gene>
<sequence length="328" mass="34648">MRRRQVVSGLGLGLLGAAASGPARAQAFPSKLLTVVVPYPAGGGSDFVARTAQGEMQRILGQQIIVENVGGVGGALGLQRMLQAPADGHVMTLASPMELIQSPMAMSAVKHKPEDVRLAALIVRAEMIMLVRKDMPANTVDELVALSRKPGAKELSYGSVGTGSMYHLMGEVFAKQTGVKCLHVPYKGAAPIITDLLGGQIDMVFIPLAGPVVGLLKENKVKALGIASRQPHPAFPQVPTLASSQALDGFEYDLWAGMVVPKATPDAAVEKINKAVYEALQNAEVRKAYEGTGQHVAKPMSVAELAKLYTAEIARYQAIAKGLNLQPQ</sequence>